<dbReference type="RefSeq" id="WP_062499754.1">
    <property type="nucleotide sequence ID" value="NZ_MXAN01000004.1"/>
</dbReference>
<dbReference type="SUPFAM" id="SSF50891">
    <property type="entry name" value="Cyclophilin-like"/>
    <property type="match status" value="1"/>
</dbReference>
<dbReference type="PANTHER" id="PTHR43309">
    <property type="entry name" value="5-OXOPROLINASE SUBUNIT C"/>
    <property type="match status" value="1"/>
</dbReference>
<dbReference type="SMART" id="SM00797">
    <property type="entry name" value="AHS2"/>
    <property type="match status" value="1"/>
</dbReference>
<dbReference type="EMBL" id="MXAN01000004">
    <property type="protein sequence ID" value="OPH39310.1"/>
    <property type="molecule type" value="Genomic_DNA"/>
</dbReference>
<organism evidence="5 6">
    <name type="scientific">Moraxella lacunata</name>
    <dbReference type="NCBI Taxonomy" id="477"/>
    <lineage>
        <taxon>Bacteria</taxon>
        <taxon>Pseudomonadati</taxon>
        <taxon>Pseudomonadota</taxon>
        <taxon>Gammaproteobacteria</taxon>
        <taxon>Moraxellales</taxon>
        <taxon>Moraxellaceae</taxon>
        <taxon>Moraxella</taxon>
    </lineage>
</organism>
<accession>A0A1V4H3K5</accession>
<name>A0A1V4H3K5_MORLA</name>
<evidence type="ECO:0000313" key="6">
    <source>
        <dbReference type="Proteomes" id="UP000191025"/>
    </source>
</evidence>
<reference evidence="6" key="1">
    <citation type="submission" date="2017-03" db="EMBL/GenBank/DDBJ databases">
        <title>Draft genome sequence of Moraxella equi CCUG 4950T type strain.</title>
        <authorList>
            <person name="Salva-Serra F."/>
            <person name="Engstrom-Jakobsson H."/>
            <person name="Thorell K."/>
            <person name="Jaen-Luchoro D."/>
            <person name="Gonzales-Siles L."/>
            <person name="Karlsson R."/>
            <person name="Yazdan S."/>
            <person name="Boulund F."/>
            <person name="Johnning A."/>
            <person name="Engstrand L."/>
            <person name="Kristiansson E."/>
            <person name="Moore E."/>
        </authorList>
    </citation>
    <scope>NUCLEOTIDE SEQUENCE [LARGE SCALE GENOMIC DNA]</scope>
    <source>
        <strain evidence="6">CCUG 4441</strain>
    </source>
</reference>
<comment type="caution">
    <text evidence="5">The sequence shown here is derived from an EMBL/GenBank/DDBJ whole genome shotgun (WGS) entry which is preliminary data.</text>
</comment>
<gene>
    <name evidence="5" type="ORF">B5J94_00525</name>
</gene>
<protein>
    <recommendedName>
        <fullName evidence="4">Carboxyltransferase domain-containing protein</fullName>
    </recommendedName>
</protein>
<dbReference type="InterPro" id="IPR029000">
    <property type="entry name" value="Cyclophilin-like_dom_sf"/>
</dbReference>
<dbReference type="Gene3D" id="2.40.100.10">
    <property type="entry name" value="Cyclophilin-like"/>
    <property type="match status" value="1"/>
</dbReference>
<dbReference type="GO" id="GO:0016787">
    <property type="term" value="F:hydrolase activity"/>
    <property type="evidence" value="ECO:0007669"/>
    <property type="project" value="UniProtKB-KW"/>
</dbReference>
<feature type="domain" description="Carboxyltransferase" evidence="4">
    <location>
        <begin position="23"/>
        <end position="296"/>
    </location>
</feature>
<evidence type="ECO:0000256" key="1">
    <source>
        <dbReference type="ARBA" id="ARBA00022741"/>
    </source>
</evidence>
<dbReference type="GO" id="GO:0005524">
    <property type="term" value="F:ATP binding"/>
    <property type="evidence" value="ECO:0007669"/>
    <property type="project" value="UniProtKB-KW"/>
</dbReference>
<keyword evidence="2" id="KW-0378">Hydrolase</keyword>
<keyword evidence="1" id="KW-0547">Nucleotide-binding</keyword>
<dbReference type="NCBIfam" id="TIGR00724">
    <property type="entry name" value="urea_amlyse_rel"/>
    <property type="match status" value="1"/>
</dbReference>
<dbReference type="InterPro" id="IPR052708">
    <property type="entry name" value="PxpC"/>
</dbReference>
<evidence type="ECO:0000259" key="4">
    <source>
        <dbReference type="SMART" id="SM00797"/>
    </source>
</evidence>
<dbReference type="Pfam" id="PF02626">
    <property type="entry name" value="CT_A_B"/>
    <property type="match status" value="1"/>
</dbReference>
<keyword evidence="3" id="KW-0067">ATP-binding</keyword>
<dbReference type="AlphaFoldDB" id="A0A1V4H3K5"/>
<dbReference type="Proteomes" id="UP000191025">
    <property type="component" value="Unassembled WGS sequence"/>
</dbReference>
<dbReference type="InterPro" id="IPR003778">
    <property type="entry name" value="CT_A_B"/>
</dbReference>
<evidence type="ECO:0000313" key="5">
    <source>
        <dbReference type="EMBL" id="OPH39310.1"/>
    </source>
</evidence>
<sequence>MLKINTLSAIASIQDIGRTGYLGLGIGRCGAMDALSLQLGNALLGNKKSLPALEITLGGLTATFTKDTTFCLTGAIFDGVLDGKRVITGYRYFAKQGQVLTLKRMTNGMHGYLCVQGGFDVAHELGSASTDVKTHLGGLGRYVMAGDELPYRAGCEMTSMGVANLYQFDKLTDIHVIKSSEYDKIIQGRDEFSEQIYTLSPNSNRMGYRLDGTPLIFGKIEMNSHGVDFGMIQVPPDGKPIVLMADAQTTGGYPKIGAVIGADLGRLAQVRFGNQIRFVYVNADTALQKMATYHAHLHQVASMAKRFY</sequence>
<evidence type="ECO:0000256" key="2">
    <source>
        <dbReference type="ARBA" id="ARBA00022801"/>
    </source>
</evidence>
<dbReference type="PANTHER" id="PTHR43309:SF3">
    <property type="entry name" value="5-OXOPROLINASE SUBUNIT C"/>
    <property type="match status" value="1"/>
</dbReference>
<proteinExistence type="predicted"/>
<evidence type="ECO:0000256" key="3">
    <source>
        <dbReference type="ARBA" id="ARBA00022840"/>
    </source>
</evidence>